<dbReference type="InterPro" id="IPR041474">
    <property type="entry name" value="NicS_C"/>
</dbReference>
<comment type="caution">
    <text evidence="4">The sequence shown here is derived from an EMBL/GenBank/DDBJ whole genome shotgun (WGS) entry which is preliminary data.</text>
</comment>
<protein>
    <submittedName>
        <fullName evidence="4">TetR family transcriptional regulator</fullName>
    </submittedName>
</protein>
<evidence type="ECO:0000256" key="1">
    <source>
        <dbReference type="ARBA" id="ARBA00023125"/>
    </source>
</evidence>
<sequence>MEYNAKQLQIIEVAERLFSQKGFAGTSVRDIAQEADVNVSMISYYFGSKEKLIEALFQLRMTESRSRLETLVMTSELSALQKFNMFIDSVIDRLMGNQCFHNIMLREQLSSERTPVISEFIRSLKFRNVELIQRMLREGQEAGDFKKDINVSLVTTTLYGTVNYAIATQDFYKMINGLDHMSDQEFQAHLRQELSQHLKNLFKSTITNEHHIQN</sequence>
<dbReference type="PROSITE" id="PS50977">
    <property type="entry name" value="HTH_TETR_2"/>
    <property type="match status" value="1"/>
</dbReference>
<evidence type="ECO:0000313" key="4">
    <source>
        <dbReference type="EMBL" id="GGN05429.1"/>
    </source>
</evidence>
<evidence type="ECO:0000259" key="3">
    <source>
        <dbReference type="PROSITE" id="PS50977"/>
    </source>
</evidence>
<proteinExistence type="predicted"/>
<evidence type="ECO:0000313" key="5">
    <source>
        <dbReference type="Proteomes" id="UP000632339"/>
    </source>
</evidence>
<dbReference type="InterPro" id="IPR036271">
    <property type="entry name" value="Tet_transcr_reg_TetR-rel_C_sf"/>
</dbReference>
<organism evidence="4 5">
    <name type="scientific">Dyadobacter beijingensis</name>
    <dbReference type="NCBI Taxonomy" id="365489"/>
    <lineage>
        <taxon>Bacteria</taxon>
        <taxon>Pseudomonadati</taxon>
        <taxon>Bacteroidota</taxon>
        <taxon>Cytophagia</taxon>
        <taxon>Cytophagales</taxon>
        <taxon>Spirosomataceae</taxon>
        <taxon>Dyadobacter</taxon>
    </lineage>
</organism>
<dbReference type="EMBL" id="BMLI01000002">
    <property type="protein sequence ID" value="GGN05429.1"/>
    <property type="molecule type" value="Genomic_DNA"/>
</dbReference>
<accession>A0ABQ2IDJ6</accession>
<keyword evidence="5" id="KW-1185">Reference proteome</keyword>
<dbReference type="Pfam" id="PF17938">
    <property type="entry name" value="TetR_C_29"/>
    <property type="match status" value="1"/>
</dbReference>
<dbReference type="SUPFAM" id="SSF48498">
    <property type="entry name" value="Tetracyclin repressor-like, C-terminal domain"/>
    <property type="match status" value="1"/>
</dbReference>
<keyword evidence="1 2" id="KW-0238">DNA-binding</keyword>
<dbReference type="Gene3D" id="1.10.357.10">
    <property type="entry name" value="Tetracycline Repressor, domain 2"/>
    <property type="match status" value="1"/>
</dbReference>
<dbReference type="Pfam" id="PF00440">
    <property type="entry name" value="TetR_N"/>
    <property type="match status" value="1"/>
</dbReference>
<evidence type="ECO:0000256" key="2">
    <source>
        <dbReference type="PROSITE-ProRule" id="PRU00335"/>
    </source>
</evidence>
<gene>
    <name evidence="4" type="ORF">GCM10010967_45740</name>
</gene>
<dbReference type="PANTHER" id="PTHR30328:SF54">
    <property type="entry name" value="HTH-TYPE TRANSCRIPTIONAL REPRESSOR SCO4008"/>
    <property type="match status" value="1"/>
</dbReference>
<dbReference type="InterPro" id="IPR001647">
    <property type="entry name" value="HTH_TetR"/>
</dbReference>
<dbReference type="RefSeq" id="WP_019941196.1">
    <property type="nucleotide sequence ID" value="NZ_BMLI01000002.1"/>
</dbReference>
<reference evidence="5" key="1">
    <citation type="journal article" date="2019" name="Int. J. Syst. Evol. Microbiol.">
        <title>The Global Catalogue of Microorganisms (GCM) 10K type strain sequencing project: providing services to taxonomists for standard genome sequencing and annotation.</title>
        <authorList>
            <consortium name="The Broad Institute Genomics Platform"/>
            <consortium name="The Broad Institute Genome Sequencing Center for Infectious Disease"/>
            <person name="Wu L."/>
            <person name="Ma J."/>
        </authorList>
    </citation>
    <scope>NUCLEOTIDE SEQUENCE [LARGE SCALE GENOMIC DNA]</scope>
    <source>
        <strain evidence="5">CGMCC 1.6375</strain>
    </source>
</reference>
<dbReference type="SUPFAM" id="SSF46689">
    <property type="entry name" value="Homeodomain-like"/>
    <property type="match status" value="1"/>
</dbReference>
<dbReference type="Proteomes" id="UP000632339">
    <property type="component" value="Unassembled WGS sequence"/>
</dbReference>
<feature type="domain" description="HTH tetR-type" evidence="3">
    <location>
        <begin position="4"/>
        <end position="64"/>
    </location>
</feature>
<feature type="DNA-binding region" description="H-T-H motif" evidence="2">
    <location>
        <begin position="27"/>
        <end position="46"/>
    </location>
</feature>
<dbReference type="PANTHER" id="PTHR30328">
    <property type="entry name" value="TRANSCRIPTIONAL REPRESSOR"/>
    <property type="match status" value="1"/>
</dbReference>
<dbReference type="InterPro" id="IPR050109">
    <property type="entry name" value="HTH-type_TetR-like_transc_reg"/>
</dbReference>
<name>A0ABQ2IDJ6_9BACT</name>
<dbReference type="PRINTS" id="PR00455">
    <property type="entry name" value="HTHTETR"/>
</dbReference>
<dbReference type="InterPro" id="IPR009057">
    <property type="entry name" value="Homeodomain-like_sf"/>
</dbReference>